<keyword evidence="4" id="KW-1185">Reference proteome</keyword>
<keyword evidence="2" id="KW-0812">Transmembrane</keyword>
<evidence type="ECO:0000256" key="2">
    <source>
        <dbReference type="SAM" id="Phobius"/>
    </source>
</evidence>
<protein>
    <submittedName>
        <fullName evidence="3">Uncharacterized protein</fullName>
    </submittedName>
</protein>
<feature type="region of interest" description="Disordered" evidence="1">
    <location>
        <begin position="248"/>
        <end position="269"/>
    </location>
</feature>
<feature type="region of interest" description="Disordered" evidence="1">
    <location>
        <begin position="199"/>
        <end position="226"/>
    </location>
</feature>
<proteinExistence type="predicted"/>
<keyword evidence="2" id="KW-0472">Membrane</keyword>
<feature type="compositionally biased region" description="Low complexity" evidence="1">
    <location>
        <begin position="253"/>
        <end position="262"/>
    </location>
</feature>
<feature type="compositionally biased region" description="Gly residues" evidence="1">
    <location>
        <begin position="200"/>
        <end position="213"/>
    </location>
</feature>
<dbReference type="AlphaFoldDB" id="A0A1R4G8U9"/>
<evidence type="ECO:0000256" key="1">
    <source>
        <dbReference type="SAM" id="MobiDB-lite"/>
    </source>
</evidence>
<accession>A0A1R4G8U9</accession>
<organism evidence="3 4">
    <name type="scientific">Arthrobacter rhombi</name>
    <dbReference type="NCBI Taxonomy" id="71253"/>
    <lineage>
        <taxon>Bacteria</taxon>
        <taxon>Bacillati</taxon>
        <taxon>Actinomycetota</taxon>
        <taxon>Actinomycetes</taxon>
        <taxon>Micrococcales</taxon>
        <taxon>Micrococcaceae</taxon>
        <taxon>Arthrobacter</taxon>
    </lineage>
</organism>
<name>A0A1R4G8U9_9MICC</name>
<evidence type="ECO:0000313" key="4">
    <source>
        <dbReference type="Proteomes" id="UP000195913"/>
    </source>
</evidence>
<sequence>MRIFIAAISILLGALALVVGIGQRTFWAPPETVTATVQTELKDAPLTVVEPGAAEIEDRPVDVTIEADGEFTAALGRSSDVDAWVGKAAHNTISGIDSEAMSLTAEHSKGEAKVPNPKNSDLWVASESADSHMVHRWTEPDEGDWSLLLAADGTKAAPTEITVSWENDATAPFSIPLIIVGSLLVLFGLATVLVGRRGRGQGPEGSGSTGGGSTAPTAGSGTGSSTLQRTATVVAAAALVLIPAGPASAATNSASDSPSESSVAQDQEGAGSYAVLQEDQLDRILESISDTVSSGDKARDAKKLTARVGGDALSLRKTNYSQRSDGLKIPAPGTVAAAPIRSAAVTTTTKWPRTAMIVTQAKDAKIPRVLVLKQDDPRANYKLINEVSMLPGSEFPGLAVGDTSVRTLGVKDGSLMSPPATAAKDLATFLGDAKSKKKSQFAESAFITATQKGQAKEIKENKNAKIKYEHAVDAKSLEVLSTPNGGALVSGQLTSTMTATPKEEGGTVKLDDASAKLADAKTTKKGVVTTSAEPVVFYIPGKDSKDKIRLIAGESALVSSKVK</sequence>
<dbReference type="EMBL" id="FUHW01000032">
    <property type="protein sequence ID" value="SJM64599.1"/>
    <property type="molecule type" value="Genomic_DNA"/>
</dbReference>
<feature type="compositionally biased region" description="Low complexity" evidence="1">
    <location>
        <begin position="214"/>
        <end position="226"/>
    </location>
</feature>
<reference evidence="3 4" key="1">
    <citation type="submission" date="2017-02" db="EMBL/GenBank/DDBJ databases">
        <authorList>
            <person name="Peterson S.W."/>
        </authorList>
    </citation>
    <scope>NUCLEOTIDE SEQUENCE [LARGE SCALE GENOMIC DNA]</scope>
    <source>
        <strain evidence="3 4">B Ar 00.02</strain>
    </source>
</reference>
<evidence type="ECO:0000313" key="3">
    <source>
        <dbReference type="EMBL" id="SJM64599.1"/>
    </source>
</evidence>
<keyword evidence="2" id="KW-1133">Transmembrane helix</keyword>
<gene>
    <name evidence="3" type="ORF">FM101_08645</name>
</gene>
<dbReference type="Proteomes" id="UP000195913">
    <property type="component" value="Unassembled WGS sequence"/>
</dbReference>
<dbReference type="RefSeq" id="WP_086998341.1">
    <property type="nucleotide sequence ID" value="NZ_FUHW01000032.1"/>
</dbReference>
<feature type="transmembrane region" description="Helical" evidence="2">
    <location>
        <begin position="173"/>
        <end position="194"/>
    </location>
</feature>